<gene>
    <name evidence="1" type="ORF">GA0070608_6273</name>
</gene>
<name>A0A1C6W5Z8_9ACTN</name>
<dbReference type="Proteomes" id="UP000199343">
    <property type="component" value="Unassembled WGS sequence"/>
</dbReference>
<accession>A0A1C6W5Z8</accession>
<evidence type="ECO:0000313" key="1">
    <source>
        <dbReference type="EMBL" id="SCL73953.1"/>
    </source>
</evidence>
<proteinExistence type="predicted"/>
<reference evidence="1 2" key="1">
    <citation type="submission" date="2016-06" db="EMBL/GenBank/DDBJ databases">
        <authorList>
            <person name="Kjaerup R.B."/>
            <person name="Dalgaard T.S."/>
            <person name="Juul-Madsen H.R."/>
        </authorList>
    </citation>
    <scope>NUCLEOTIDE SEQUENCE [LARGE SCALE GENOMIC DNA]</scope>
    <source>
        <strain evidence="1 2">DSM 43363</strain>
    </source>
</reference>
<evidence type="ECO:0000313" key="2">
    <source>
        <dbReference type="Proteomes" id="UP000199343"/>
    </source>
</evidence>
<sequence>MRLAAKWISLTAANFMITAAGAGARGRVPGQGQGVREEMRVAKAMMLSA</sequence>
<dbReference type="EMBL" id="FMIC01000002">
    <property type="protein sequence ID" value="SCL73953.1"/>
    <property type="molecule type" value="Genomic_DNA"/>
</dbReference>
<dbReference type="AlphaFoldDB" id="A0A1C6W5Z8"/>
<organism evidence="1 2">
    <name type="scientific">Micromonospora peucetia</name>
    <dbReference type="NCBI Taxonomy" id="47871"/>
    <lineage>
        <taxon>Bacteria</taxon>
        <taxon>Bacillati</taxon>
        <taxon>Actinomycetota</taxon>
        <taxon>Actinomycetes</taxon>
        <taxon>Micromonosporales</taxon>
        <taxon>Micromonosporaceae</taxon>
        <taxon>Micromonospora</taxon>
    </lineage>
</organism>
<protein>
    <submittedName>
        <fullName evidence="1">Uncharacterized protein</fullName>
    </submittedName>
</protein>